<reference evidence="1 2" key="1">
    <citation type="submission" date="2024-09" db="EMBL/GenBank/DDBJ databases">
        <title>Chromosome-scale assembly of Riccia fluitans.</title>
        <authorList>
            <person name="Paukszto L."/>
            <person name="Sawicki J."/>
            <person name="Karawczyk K."/>
            <person name="Piernik-Szablinska J."/>
            <person name="Szczecinska M."/>
            <person name="Mazdziarz M."/>
        </authorList>
    </citation>
    <scope>NUCLEOTIDE SEQUENCE [LARGE SCALE GENOMIC DNA]</scope>
    <source>
        <strain evidence="1">Rf_01</strain>
        <tissue evidence="1">Aerial parts of the thallus</tissue>
    </source>
</reference>
<keyword evidence="2" id="KW-1185">Reference proteome</keyword>
<protein>
    <submittedName>
        <fullName evidence="1">Uncharacterized protein</fullName>
    </submittedName>
</protein>
<name>A0ABD1Y2H5_9MARC</name>
<proteinExistence type="predicted"/>
<gene>
    <name evidence="1" type="ORF">R1flu_001140</name>
</gene>
<dbReference type="AlphaFoldDB" id="A0ABD1Y2H5"/>
<dbReference type="EMBL" id="JBHFFA010000006">
    <property type="protein sequence ID" value="KAL2620935.1"/>
    <property type="molecule type" value="Genomic_DNA"/>
</dbReference>
<comment type="caution">
    <text evidence="1">The sequence shown here is derived from an EMBL/GenBank/DDBJ whole genome shotgun (WGS) entry which is preliminary data.</text>
</comment>
<dbReference type="Proteomes" id="UP001605036">
    <property type="component" value="Unassembled WGS sequence"/>
</dbReference>
<sequence>MSMNLLTPSLRTVKRNKSTFVPFLPGLQDSNFEEVAKILTATKALYGITRDVAVILVEDETQVKPTIRWEARRDTLIGFCGDKDNDVCKMGLEVEVGSVGPVLGHTSDGDVRRRKLMLEDYLGNEGQRCTIGWDGWVLSGIVLDSGDVYALGDQDPIHNGKKMINPLDKSSYPIVLGDFHACLKHVQIFKDKFLGMALQLHLLGSNSCEQFFSRVGGMRGYERNYDFGDLLDCASGLNCLAVLEYSEDVVKLSKAHVKQRPLWTKLHPLPPGHAKPDLSDFARLATDDQITEALKVGLQQAQTLLTQLNMSPHAGVRDKTWWRTPWTLEKELGIFGTSSFTQEPDHERFEVNEVEEVEEMPNSELSSDLWDIPEATGTPSTMEADVDAEGDETNDLEVYGHDAHHVMSETMSTLLMKHVPTNRKVDPMVSYEGHEMYKASLVSLLVGNPTLLKDRLTRIKQNVYFNGVKPKPRVDGVPVCIMDVGLDCVVLFDGLHNLFNISSQGF</sequence>
<organism evidence="1 2">
    <name type="scientific">Riccia fluitans</name>
    <dbReference type="NCBI Taxonomy" id="41844"/>
    <lineage>
        <taxon>Eukaryota</taxon>
        <taxon>Viridiplantae</taxon>
        <taxon>Streptophyta</taxon>
        <taxon>Embryophyta</taxon>
        <taxon>Marchantiophyta</taxon>
        <taxon>Marchantiopsida</taxon>
        <taxon>Marchantiidae</taxon>
        <taxon>Marchantiales</taxon>
        <taxon>Ricciaceae</taxon>
        <taxon>Riccia</taxon>
    </lineage>
</organism>
<accession>A0ABD1Y2H5</accession>
<evidence type="ECO:0000313" key="1">
    <source>
        <dbReference type="EMBL" id="KAL2620935.1"/>
    </source>
</evidence>
<evidence type="ECO:0000313" key="2">
    <source>
        <dbReference type="Proteomes" id="UP001605036"/>
    </source>
</evidence>